<evidence type="ECO:0008006" key="3">
    <source>
        <dbReference type="Google" id="ProtNLM"/>
    </source>
</evidence>
<dbReference type="Gene3D" id="2.130.10.30">
    <property type="entry name" value="Regulator of chromosome condensation 1/beta-lactamase-inhibitor protein II"/>
    <property type="match status" value="2"/>
</dbReference>
<dbReference type="AlphaFoldDB" id="A0AAJ1BDA6"/>
<evidence type="ECO:0000313" key="2">
    <source>
        <dbReference type="Proteomes" id="UP001200537"/>
    </source>
</evidence>
<protein>
    <recommendedName>
        <fullName evidence="3">Chromosome condensation regulator RCC1</fullName>
    </recommendedName>
</protein>
<dbReference type="GO" id="GO:0005085">
    <property type="term" value="F:guanyl-nucleotide exchange factor activity"/>
    <property type="evidence" value="ECO:0007669"/>
    <property type="project" value="TreeGrafter"/>
</dbReference>
<dbReference type="PRINTS" id="PR00633">
    <property type="entry name" value="RCCNDNSATION"/>
</dbReference>
<dbReference type="EMBL" id="JAKNHJ010000022">
    <property type="protein sequence ID" value="MCG4618671.1"/>
    <property type="molecule type" value="Genomic_DNA"/>
</dbReference>
<evidence type="ECO:0000313" key="1">
    <source>
        <dbReference type="EMBL" id="MCG4618671.1"/>
    </source>
</evidence>
<dbReference type="RefSeq" id="WP_238128416.1">
    <property type="nucleotide sequence ID" value="NZ_JAGZVZ010000004.1"/>
</dbReference>
<dbReference type="Pfam" id="PF13540">
    <property type="entry name" value="RCC1_2"/>
    <property type="match status" value="6"/>
</dbReference>
<name>A0AAJ1BDA6_9ACTO</name>
<reference evidence="1" key="1">
    <citation type="submission" date="2022-01" db="EMBL/GenBank/DDBJ databases">
        <title>Collection of gut derived symbiotic bacterial strains cultured from healthy donors.</title>
        <authorList>
            <person name="Lin H."/>
            <person name="Kohout C."/>
            <person name="Waligurski E."/>
            <person name="Pamer E.G."/>
        </authorList>
    </citation>
    <scope>NUCLEOTIDE SEQUENCE</scope>
    <source>
        <strain evidence="1">DFI.7.46</strain>
    </source>
</reference>
<dbReference type="GO" id="GO:0005737">
    <property type="term" value="C:cytoplasm"/>
    <property type="evidence" value="ECO:0007669"/>
    <property type="project" value="TreeGrafter"/>
</dbReference>
<proteinExistence type="predicted"/>
<sequence>MRDAASKRRIGVQVTLAVIAVFLALGTLIIAPTTSIAGAVKPTYEITLTPVNPQPTSTTPTSDYDPIMPGPSPTPTFNGPRIILSLRPVQPGPSPVPTFNQTTSPSDTVQPVGVAQDLRRASASGSFACGLRTDGTARCWGVNDSGQLGIPITRQPAIKPQTIANQPVKFTQISTGREYTCGLGTDKFVYCWGDNSFGQLGQIKSRTQLSGSFNPLRVGNLAADTAQIATGGRHACALSNSGVLSCWGANEMAQVGNSTNIGNQLKPVAVMTDVKEVATGNDHTCALKQDGTVYCWGVKAGWDGWNDRLAVDYQLRPAPVSNMKFVSLRAAGDRTCAIGENKRLYCWGINTDGQAGKPGDMSTRGKMLQPELISSLPEVNQVYLGYYGGCAVTSNGTTYCWGRNDFGQLGPGIALTKRVARTNTQIVGAAPAVSGLDARLGANARSTIFMGSTFTCMLDKKNNMYCVGNWAQGQLADGRRSDRLSNARTAQITPVYSRL</sequence>
<dbReference type="SUPFAM" id="SSF50985">
    <property type="entry name" value="RCC1/BLIP-II"/>
    <property type="match status" value="1"/>
</dbReference>
<comment type="caution">
    <text evidence="1">The sequence shown here is derived from an EMBL/GenBank/DDBJ whole genome shotgun (WGS) entry which is preliminary data.</text>
</comment>
<dbReference type="PROSITE" id="PS50012">
    <property type="entry name" value="RCC1_3"/>
    <property type="match status" value="4"/>
</dbReference>
<organism evidence="1 2">
    <name type="scientific">Varibaculum cambriense</name>
    <dbReference type="NCBI Taxonomy" id="184870"/>
    <lineage>
        <taxon>Bacteria</taxon>
        <taxon>Bacillati</taxon>
        <taxon>Actinomycetota</taxon>
        <taxon>Actinomycetes</taxon>
        <taxon>Actinomycetales</taxon>
        <taxon>Actinomycetaceae</taxon>
        <taxon>Varibaculum</taxon>
    </lineage>
</organism>
<dbReference type="InterPro" id="IPR000408">
    <property type="entry name" value="Reg_chr_condens"/>
</dbReference>
<dbReference type="InterPro" id="IPR009091">
    <property type="entry name" value="RCC1/BLIP-II"/>
</dbReference>
<accession>A0AAJ1BDA6</accession>
<dbReference type="PANTHER" id="PTHR45982">
    <property type="entry name" value="REGULATOR OF CHROMOSOME CONDENSATION"/>
    <property type="match status" value="1"/>
</dbReference>
<dbReference type="PANTHER" id="PTHR45982:SF1">
    <property type="entry name" value="REGULATOR OF CHROMOSOME CONDENSATION"/>
    <property type="match status" value="1"/>
</dbReference>
<gene>
    <name evidence="1" type="ORF">L0M99_09265</name>
</gene>
<dbReference type="InterPro" id="IPR051553">
    <property type="entry name" value="Ran_GTPase-activating"/>
</dbReference>
<dbReference type="Proteomes" id="UP001200537">
    <property type="component" value="Unassembled WGS sequence"/>
</dbReference>